<gene>
    <name evidence="2" type="ORF">Q8G35_20225</name>
</gene>
<dbReference type="EMBL" id="JAUUTP010000026">
    <property type="protein sequence ID" value="MDP1420640.1"/>
    <property type="molecule type" value="Genomic_DNA"/>
</dbReference>
<dbReference type="Proteomes" id="UP001178277">
    <property type="component" value="Unassembled WGS sequence"/>
</dbReference>
<proteinExistence type="predicted"/>
<dbReference type="InterPro" id="IPR025983">
    <property type="entry name" value="Cys_rich_CPCC"/>
</dbReference>
<evidence type="ECO:0000259" key="1">
    <source>
        <dbReference type="Pfam" id="PF14206"/>
    </source>
</evidence>
<name>A0AA90NUX8_9BACI</name>
<accession>A0AA90NUX8</accession>
<feature type="domain" description="Cysteine-rich CPCC" evidence="1">
    <location>
        <begin position="5"/>
        <end position="65"/>
    </location>
</feature>
<dbReference type="AlphaFoldDB" id="A0AA90NUX8"/>
<organism evidence="2 3">
    <name type="scientific">Peribacillus simplex</name>
    <dbReference type="NCBI Taxonomy" id="1478"/>
    <lineage>
        <taxon>Bacteria</taxon>
        <taxon>Bacillati</taxon>
        <taxon>Bacillota</taxon>
        <taxon>Bacilli</taxon>
        <taxon>Bacillales</taxon>
        <taxon>Bacillaceae</taxon>
        <taxon>Peribacillus</taxon>
    </lineage>
</organism>
<comment type="caution">
    <text evidence="2">The sequence shown here is derived from an EMBL/GenBank/DDBJ whole genome shotgun (WGS) entry which is preliminary data.</text>
</comment>
<reference evidence="2" key="1">
    <citation type="submission" date="2023-07" db="EMBL/GenBank/DDBJ databases">
        <title>Murine gut Bacillus species.</title>
        <authorList>
            <person name="Gutman E."/>
            <person name="Hashuel R."/>
            <person name="Litvak Y."/>
        </authorList>
    </citation>
    <scope>NUCLEOTIDE SEQUENCE</scope>
    <source>
        <strain evidence="2">RU283</strain>
    </source>
</reference>
<sequence length="121" mass="14263">MQREKCPCCGFPTLKERGIYDICELCNWEDDGQDDPYANQVWGGPNGDYSLTEARRNFKENLIMYRDRRNIFTQTDKEIEVKKSLISAFFELGKFEPDSLEYKALWSKIKSYEKVLIEVSK</sequence>
<dbReference type="RefSeq" id="WP_305161787.1">
    <property type="nucleotide sequence ID" value="NZ_JAUUTP010000026.1"/>
</dbReference>
<evidence type="ECO:0000313" key="2">
    <source>
        <dbReference type="EMBL" id="MDP1420640.1"/>
    </source>
</evidence>
<protein>
    <submittedName>
        <fullName evidence="2">CPCC family cysteine-rich protein</fullName>
    </submittedName>
</protein>
<dbReference type="Pfam" id="PF14206">
    <property type="entry name" value="Cys_rich_CPCC"/>
    <property type="match status" value="1"/>
</dbReference>
<evidence type="ECO:0000313" key="3">
    <source>
        <dbReference type="Proteomes" id="UP001178277"/>
    </source>
</evidence>